<organism evidence="2 3">
    <name type="scientific">Helianthus annuus</name>
    <name type="common">Common sunflower</name>
    <dbReference type="NCBI Taxonomy" id="4232"/>
    <lineage>
        <taxon>Eukaryota</taxon>
        <taxon>Viridiplantae</taxon>
        <taxon>Streptophyta</taxon>
        <taxon>Embryophyta</taxon>
        <taxon>Tracheophyta</taxon>
        <taxon>Spermatophyta</taxon>
        <taxon>Magnoliopsida</taxon>
        <taxon>eudicotyledons</taxon>
        <taxon>Gunneridae</taxon>
        <taxon>Pentapetalae</taxon>
        <taxon>asterids</taxon>
        <taxon>campanulids</taxon>
        <taxon>Asterales</taxon>
        <taxon>Asteraceae</taxon>
        <taxon>Asteroideae</taxon>
        <taxon>Heliantheae alliance</taxon>
        <taxon>Heliantheae</taxon>
        <taxon>Helianthus</taxon>
    </lineage>
</organism>
<sequence length="57" mass="6118">MVLVHNNRPSLRANVLVGHVTLVTAGSLQATTPWATTPSSGSDTNVTYQTRELNPKD</sequence>
<accession>A0A251T2V5</accession>
<reference evidence="3" key="1">
    <citation type="journal article" date="2017" name="Nature">
        <title>The sunflower genome provides insights into oil metabolism, flowering and Asterid evolution.</title>
        <authorList>
            <person name="Badouin H."/>
            <person name="Gouzy J."/>
            <person name="Grassa C.J."/>
            <person name="Murat F."/>
            <person name="Staton S.E."/>
            <person name="Cottret L."/>
            <person name="Lelandais-Briere C."/>
            <person name="Owens G.L."/>
            <person name="Carrere S."/>
            <person name="Mayjonade B."/>
            <person name="Legrand L."/>
            <person name="Gill N."/>
            <person name="Kane N.C."/>
            <person name="Bowers J.E."/>
            <person name="Hubner S."/>
            <person name="Bellec A."/>
            <person name="Berard A."/>
            <person name="Berges H."/>
            <person name="Blanchet N."/>
            <person name="Boniface M.C."/>
            <person name="Brunel D."/>
            <person name="Catrice O."/>
            <person name="Chaidir N."/>
            <person name="Claudel C."/>
            <person name="Donnadieu C."/>
            <person name="Faraut T."/>
            <person name="Fievet G."/>
            <person name="Helmstetter N."/>
            <person name="King M."/>
            <person name="Knapp S.J."/>
            <person name="Lai Z."/>
            <person name="Le Paslier M.C."/>
            <person name="Lippi Y."/>
            <person name="Lorenzon L."/>
            <person name="Mandel J.R."/>
            <person name="Marage G."/>
            <person name="Marchand G."/>
            <person name="Marquand E."/>
            <person name="Bret-Mestries E."/>
            <person name="Morien E."/>
            <person name="Nambeesan S."/>
            <person name="Nguyen T."/>
            <person name="Pegot-Espagnet P."/>
            <person name="Pouilly N."/>
            <person name="Raftis F."/>
            <person name="Sallet E."/>
            <person name="Schiex T."/>
            <person name="Thomas J."/>
            <person name="Vandecasteele C."/>
            <person name="Vares D."/>
            <person name="Vear F."/>
            <person name="Vautrin S."/>
            <person name="Crespi M."/>
            <person name="Mangin B."/>
            <person name="Burke J.M."/>
            <person name="Salse J."/>
            <person name="Munos S."/>
            <person name="Vincourt P."/>
            <person name="Rieseberg L.H."/>
            <person name="Langlade N.B."/>
        </authorList>
    </citation>
    <scope>NUCLEOTIDE SEQUENCE [LARGE SCALE GENOMIC DNA]</scope>
    <source>
        <strain evidence="3">cv. SF193</strain>
    </source>
</reference>
<evidence type="ECO:0000313" key="2">
    <source>
        <dbReference type="EMBL" id="OTG05153.1"/>
    </source>
</evidence>
<dbReference type="AlphaFoldDB" id="A0A251T2V5"/>
<evidence type="ECO:0000313" key="3">
    <source>
        <dbReference type="Proteomes" id="UP000215914"/>
    </source>
</evidence>
<dbReference type="InParanoid" id="A0A251T2V5"/>
<name>A0A251T2V5_HELAN</name>
<proteinExistence type="predicted"/>
<dbReference type="EMBL" id="CM007901">
    <property type="protein sequence ID" value="OTG05153.1"/>
    <property type="molecule type" value="Genomic_DNA"/>
</dbReference>
<gene>
    <name evidence="2" type="ORF">HannXRQ_Chr12g0370431</name>
</gene>
<evidence type="ECO:0000256" key="1">
    <source>
        <dbReference type="SAM" id="MobiDB-lite"/>
    </source>
</evidence>
<feature type="region of interest" description="Disordered" evidence="1">
    <location>
        <begin position="31"/>
        <end position="57"/>
    </location>
</feature>
<keyword evidence="3" id="KW-1185">Reference proteome</keyword>
<dbReference type="Proteomes" id="UP000215914">
    <property type="component" value="Chromosome 12"/>
</dbReference>
<protein>
    <submittedName>
        <fullName evidence="2">Uncharacterized protein</fullName>
    </submittedName>
</protein>